<dbReference type="GO" id="GO:0043456">
    <property type="term" value="P:regulation of pentose-phosphate shunt"/>
    <property type="evidence" value="ECO:0007669"/>
    <property type="project" value="TreeGrafter"/>
</dbReference>
<dbReference type="PANTHER" id="PTHR46517">
    <property type="entry name" value="FRUCTOSE-2,6-BISPHOSPHATASE TIGAR"/>
    <property type="match status" value="1"/>
</dbReference>
<feature type="binding site" evidence="3">
    <location>
        <begin position="9"/>
        <end position="16"/>
    </location>
    <ligand>
        <name>substrate</name>
    </ligand>
</feature>
<dbReference type="GO" id="GO:0004331">
    <property type="term" value="F:fructose-2,6-bisphosphate 2-phosphatase activity"/>
    <property type="evidence" value="ECO:0007669"/>
    <property type="project" value="TreeGrafter"/>
</dbReference>
<accession>A0A521CM46</accession>
<evidence type="ECO:0000313" key="4">
    <source>
        <dbReference type="EMBL" id="SMO60518.1"/>
    </source>
</evidence>
<organism evidence="4 5">
    <name type="scientific">Melghirimyces algeriensis</name>
    <dbReference type="NCBI Taxonomy" id="910412"/>
    <lineage>
        <taxon>Bacteria</taxon>
        <taxon>Bacillati</taxon>
        <taxon>Bacillota</taxon>
        <taxon>Bacilli</taxon>
        <taxon>Bacillales</taxon>
        <taxon>Thermoactinomycetaceae</taxon>
        <taxon>Melghirimyces</taxon>
    </lineage>
</organism>
<proteinExistence type="predicted"/>
<feature type="active site" description="Tele-phosphohistidine intermediate" evidence="2">
    <location>
        <position position="10"/>
    </location>
</feature>
<evidence type="ECO:0000313" key="5">
    <source>
        <dbReference type="Proteomes" id="UP000315636"/>
    </source>
</evidence>
<dbReference type="PANTHER" id="PTHR46517:SF1">
    <property type="entry name" value="FRUCTOSE-2,6-BISPHOSPHATASE TIGAR"/>
    <property type="match status" value="1"/>
</dbReference>
<protein>
    <submittedName>
        <fullName evidence="4">Probable phosphoglycerate mutase/uncharacterized phosphatase</fullName>
    </submittedName>
</protein>
<dbReference type="EMBL" id="FXTI01000004">
    <property type="protein sequence ID" value="SMO60518.1"/>
    <property type="molecule type" value="Genomic_DNA"/>
</dbReference>
<dbReference type="GO" id="GO:0005829">
    <property type="term" value="C:cytosol"/>
    <property type="evidence" value="ECO:0007669"/>
    <property type="project" value="TreeGrafter"/>
</dbReference>
<dbReference type="OrthoDB" id="9782128at2"/>
<dbReference type="Pfam" id="PF00300">
    <property type="entry name" value="His_Phos_1"/>
    <property type="match status" value="1"/>
</dbReference>
<dbReference type="InterPro" id="IPR029033">
    <property type="entry name" value="His_PPase_superfam"/>
</dbReference>
<evidence type="ECO:0000256" key="2">
    <source>
        <dbReference type="PIRSR" id="PIRSR613078-1"/>
    </source>
</evidence>
<dbReference type="Proteomes" id="UP000315636">
    <property type="component" value="Unassembled WGS sequence"/>
</dbReference>
<dbReference type="SUPFAM" id="SSF53254">
    <property type="entry name" value="Phosphoglycerate mutase-like"/>
    <property type="match status" value="1"/>
</dbReference>
<feature type="active site" description="Proton donor/acceptor" evidence="2">
    <location>
        <position position="83"/>
    </location>
</feature>
<dbReference type="InterPro" id="IPR013078">
    <property type="entry name" value="His_Pase_superF_clade-1"/>
</dbReference>
<feature type="binding site" evidence="3">
    <location>
        <position position="59"/>
    </location>
    <ligand>
        <name>substrate</name>
    </ligand>
</feature>
<sequence length="205" mass="23144">METEIFLIRHGQTHWNKIKRVQGHQDEPLSPEGMEQARLLGKFLRSVTFHAIYSSDLKRAVQTAEQVATGRDLSIHTSSSLRERCMGEWEGRMLEEVKEKHSDDWSTVWYMGGKYGVEAAEKIRARMLATLDHIVREHTGRRVAVISHGGSINTVLQAISGGLYGPGRNRIQNTSVSHLVHHSDTGWRVEKVNDVAHLRSEGTSI</sequence>
<dbReference type="SMART" id="SM00855">
    <property type="entry name" value="PGAM"/>
    <property type="match status" value="1"/>
</dbReference>
<evidence type="ECO:0000256" key="1">
    <source>
        <dbReference type="ARBA" id="ARBA00022801"/>
    </source>
</evidence>
<gene>
    <name evidence="4" type="ORF">SAMN06264849_10477</name>
</gene>
<reference evidence="4 5" key="1">
    <citation type="submission" date="2017-05" db="EMBL/GenBank/DDBJ databases">
        <authorList>
            <person name="Varghese N."/>
            <person name="Submissions S."/>
        </authorList>
    </citation>
    <scope>NUCLEOTIDE SEQUENCE [LARGE SCALE GENOMIC DNA]</scope>
    <source>
        <strain evidence="4 5">DSM 45474</strain>
    </source>
</reference>
<dbReference type="CDD" id="cd07067">
    <property type="entry name" value="HP_PGM_like"/>
    <property type="match status" value="1"/>
</dbReference>
<dbReference type="AlphaFoldDB" id="A0A521CM46"/>
<keyword evidence="1" id="KW-0378">Hydrolase</keyword>
<keyword evidence="5" id="KW-1185">Reference proteome</keyword>
<dbReference type="GO" id="GO:0045820">
    <property type="term" value="P:negative regulation of glycolytic process"/>
    <property type="evidence" value="ECO:0007669"/>
    <property type="project" value="TreeGrafter"/>
</dbReference>
<dbReference type="PROSITE" id="PS00175">
    <property type="entry name" value="PG_MUTASE"/>
    <property type="match status" value="1"/>
</dbReference>
<dbReference type="InterPro" id="IPR001345">
    <property type="entry name" value="PG/BPGM_mutase_AS"/>
</dbReference>
<evidence type="ECO:0000256" key="3">
    <source>
        <dbReference type="PIRSR" id="PIRSR613078-2"/>
    </source>
</evidence>
<dbReference type="InterPro" id="IPR051695">
    <property type="entry name" value="Phosphoglycerate_Mutase"/>
</dbReference>
<dbReference type="RefSeq" id="WP_142505158.1">
    <property type="nucleotide sequence ID" value="NZ_FXTI01000004.1"/>
</dbReference>
<dbReference type="Gene3D" id="3.40.50.1240">
    <property type="entry name" value="Phosphoglycerate mutase-like"/>
    <property type="match status" value="1"/>
</dbReference>
<name>A0A521CM46_9BACL</name>